<dbReference type="eggNOG" id="COG0330">
    <property type="taxonomic scope" value="Bacteria"/>
</dbReference>
<gene>
    <name evidence="3" type="ORF">N802_16220</name>
</gene>
<reference evidence="3 4" key="1">
    <citation type="submission" date="2013-08" db="EMBL/GenBank/DDBJ databases">
        <title>The genome sequence of Knoellia sinensis.</title>
        <authorList>
            <person name="Zhu W."/>
            <person name="Wang G."/>
        </authorList>
    </citation>
    <scope>NUCLEOTIDE SEQUENCE [LARGE SCALE GENOMIC DNA]</scope>
    <source>
        <strain evidence="3 4">KCTC 19936</strain>
    </source>
</reference>
<comment type="caution">
    <text evidence="3">The sequence shown here is derived from an EMBL/GenBank/DDBJ whole genome shotgun (WGS) entry which is preliminary data.</text>
</comment>
<evidence type="ECO:0000313" key="3">
    <source>
        <dbReference type="EMBL" id="KGN33023.1"/>
    </source>
</evidence>
<dbReference type="PANTHER" id="PTHR10264:SF19">
    <property type="entry name" value="AT06885P-RELATED"/>
    <property type="match status" value="1"/>
</dbReference>
<comment type="similarity">
    <text evidence="1">Belongs to the band 7/mec-2 family.</text>
</comment>
<dbReference type="InterPro" id="IPR043202">
    <property type="entry name" value="Band-7_stomatin-like"/>
</dbReference>
<organism evidence="3 4">
    <name type="scientific">Knoellia sinensis KCTC 19936</name>
    <dbReference type="NCBI Taxonomy" id="1385520"/>
    <lineage>
        <taxon>Bacteria</taxon>
        <taxon>Bacillati</taxon>
        <taxon>Actinomycetota</taxon>
        <taxon>Actinomycetes</taxon>
        <taxon>Micrococcales</taxon>
        <taxon>Intrasporangiaceae</taxon>
        <taxon>Knoellia</taxon>
    </lineage>
</organism>
<evidence type="ECO:0000256" key="1">
    <source>
        <dbReference type="ARBA" id="ARBA00008164"/>
    </source>
</evidence>
<dbReference type="RefSeq" id="WP_035914866.1">
    <property type="nucleotide sequence ID" value="NZ_AVPJ01000005.1"/>
</dbReference>
<sequence length="191" mass="20332">MEALVPWLAVPAAVLLVGALAAVRVIDEHHRAVVTRLGVTHRVVGPGVVLHIPVVERITSVSLRPNHLMLAVPALTRDGVAVHVTGTANWAILEPALATDAEPDAASVVGCELEDALTRAISRLHVADVLPAREGLESAVPEEVNETTAAWGIRVVTLELSDFETRLTPALLDSVRPGHRETDAGATHERR</sequence>
<feature type="domain" description="Band 7" evidence="2">
    <location>
        <begin position="21"/>
        <end position="179"/>
    </location>
</feature>
<dbReference type="AlphaFoldDB" id="A0A0A0J7A5"/>
<dbReference type="InterPro" id="IPR036013">
    <property type="entry name" value="Band_7/SPFH_dom_sf"/>
</dbReference>
<dbReference type="GO" id="GO:0005886">
    <property type="term" value="C:plasma membrane"/>
    <property type="evidence" value="ECO:0007669"/>
    <property type="project" value="InterPro"/>
</dbReference>
<dbReference type="InterPro" id="IPR001972">
    <property type="entry name" value="Stomatin_HflK_fam"/>
</dbReference>
<dbReference type="PRINTS" id="PR00721">
    <property type="entry name" value="STOMATIN"/>
</dbReference>
<dbReference type="InterPro" id="IPR001107">
    <property type="entry name" value="Band_7"/>
</dbReference>
<proteinExistence type="inferred from homology"/>
<keyword evidence="4" id="KW-1185">Reference proteome</keyword>
<dbReference type="SUPFAM" id="SSF117892">
    <property type="entry name" value="Band 7/SPFH domain"/>
    <property type="match status" value="1"/>
</dbReference>
<dbReference type="Proteomes" id="UP000030002">
    <property type="component" value="Unassembled WGS sequence"/>
</dbReference>
<dbReference type="SMART" id="SM00244">
    <property type="entry name" value="PHB"/>
    <property type="match status" value="1"/>
</dbReference>
<evidence type="ECO:0000259" key="2">
    <source>
        <dbReference type="SMART" id="SM00244"/>
    </source>
</evidence>
<protein>
    <recommendedName>
        <fullName evidence="2">Band 7 domain-containing protein</fullName>
    </recommendedName>
</protein>
<evidence type="ECO:0000313" key="4">
    <source>
        <dbReference type="Proteomes" id="UP000030002"/>
    </source>
</evidence>
<dbReference type="EMBL" id="AVPJ01000005">
    <property type="protein sequence ID" value="KGN33023.1"/>
    <property type="molecule type" value="Genomic_DNA"/>
</dbReference>
<dbReference type="STRING" id="1385520.N802_16220"/>
<name>A0A0A0J7A5_9MICO</name>
<dbReference type="PANTHER" id="PTHR10264">
    <property type="entry name" value="BAND 7 PROTEIN-RELATED"/>
    <property type="match status" value="1"/>
</dbReference>
<accession>A0A0A0J7A5</accession>
<dbReference type="Pfam" id="PF01145">
    <property type="entry name" value="Band_7"/>
    <property type="match status" value="1"/>
</dbReference>
<dbReference type="Gene3D" id="3.30.479.30">
    <property type="entry name" value="Band 7 domain"/>
    <property type="match status" value="1"/>
</dbReference>